<evidence type="ECO:0000256" key="5">
    <source>
        <dbReference type="ARBA" id="ARBA00023136"/>
    </source>
</evidence>
<dbReference type="GeneID" id="116201202"/>
<evidence type="ECO:0000256" key="3">
    <source>
        <dbReference type="ARBA" id="ARBA00022729"/>
    </source>
</evidence>
<protein>
    <submittedName>
        <fullName evidence="10">Uncharacterized protein At1g24485-like</fullName>
    </submittedName>
</protein>
<keyword evidence="9" id="KW-1185">Reference proteome</keyword>
<feature type="signal peptide" evidence="7">
    <location>
        <begin position="1"/>
        <end position="18"/>
    </location>
</feature>
<dbReference type="Pfam" id="PF12819">
    <property type="entry name" value="Malectin_like"/>
    <property type="match status" value="1"/>
</dbReference>
<dbReference type="InterPro" id="IPR024788">
    <property type="entry name" value="Malectin-like_Carb-bd_dom"/>
</dbReference>
<feature type="domain" description="Malectin-like" evidence="8">
    <location>
        <begin position="25"/>
        <end position="352"/>
    </location>
</feature>
<dbReference type="GO" id="GO:0016020">
    <property type="term" value="C:membrane"/>
    <property type="evidence" value="ECO:0007669"/>
    <property type="project" value="UniProtKB-SubCell"/>
</dbReference>
<reference evidence="9" key="1">
    <citation type="journal article" date="2020" name="Plant Biotechnol. J.">
        <title>The pomegranate (Punica granatum L.) draft genome dissects genetic divergence between soft- and hard-seeded cultivars.</title>
        <authorList>
            <person name="Luo X."/>
            <person name="Li H."/>
            <person name="Wu Z."/>
            <person name="Yao W."/>
            <person name="Zhao P."/>
            <person name="Cao D."/>
            <person name="Yu H."/>
            <person name="Li K."/>
            <person name="Poudel K."/>
            <person name="Zhao D."/>
            <person name="Zhang F."/>
            <person name="Xia X."/>
            <person name="Chen L."/>
            <person name="Wang Q."/>
            <person name="Jing D."/>
            <person name="Cao S."/>
        </authorList>
    </citation>
    <scope>NUCLEOTIDE SEQUENCE [LARGE SCALE GENOMIC DNA]</scope>
    <source>
        <strain evidence="9">cv. Tunisia</strain>
    </source>
</reference>
<evidence type="ECO:0000256" key="4">
    <source>
        <dbReference type="ARBA" id="ARBA00022989"/>
    </source>
</evidence>
<evidence type="ECO:0000256" key="6">
    <source>
        <dbReference type="SAM" id="MobiDB-lite"/>
    </source>
</evidence>
<feature type="compositionally biased region" description="Basic and acidic residues" evidence="6">
    <location>
        <begin position="420"/>
        <end position="429"/>
    </location>
</feature>
<dbReference type="Gene3D" id="2.60.120.430">
    <property type="entry name" value="Galactose-binding lectin"/>
    <property type="match status" value="1"/>
</dbReference>
<evidence type="ECO:0000256" key="2">
    <source>
        <dbReference type="ARBA" id="ARBA00022692"/>
    </source>
</evidence>
<dbReference type="OrthoDB" id="2143199at2759"/>
<evidence type="ECO:0000313" key="10">
    <source>
        <dbReference type="RefSeq" id="XP_031388200.1"/>
    </source>
</evidence>
<dbReference type="Proteomes" id="UP000515151">
    <property type="component" value="Chromosome 3"/>
</dbReference>
<accession>A0A6P8CVX7</accession>
<keyword evidence="4" id="KW-1133">Transmembrane helix</keyword>
<gene>
    <name evidence="10" type="primary">LOC116201202</name>
</gene>
<sequence length="449" mass="49592">MATFLVFLLLSLSSFCASAEVSWNIDCGSTVSSYSDSDGMEWVGDSTLIKSGKLKSVASSYSSTSNHVWDTLRVFTSGKKNCYSLKAEKGVKVLLQAFFYYGNYDGKSSPPSFDLELDGNDLLTVETSMELQVSTYIELVYTVQRDYISVCLVQTQPDQLPFISSLRIKSLPSGMYKALDPKYAMINRARYAFGSDETIRYPTDVHGRIWDTIDLPESRYTPVTSEASRIDTSDVADDIPEAVMENAITTSSSSENATLEFSLPDLPTRPSPAYITMYFTEAAQLDSSQKRSFSIYVDGNLLESTKGFSPIYGKATQLSIYNVTVSENTIFTFLPTSNSTLPPLVSAMEVYRIVNYTVPSSDPISENPSSSSSKSEPPVNSAISALIFLVLVNFFGGSTLLHNTTVKEIESHHSRSNNRRRADDGAKLEQEATMNDFEVSTCVTRDVFI</sequence>
<reference evidence="10" key="2">
    <citation type="submission" date="2025-08" db="UniProtKB">
        <authorList>
            <consortium name="RefSeq"/>
        </authorList>
    </citation>
    <scope>IDENTIFICATION</scope>
    <source>
        <tissue evidence="10">Leaf</tissue>
    </source>
</reference>
<keyword evidence="3 7" id="KW-0732">Signal</keyword>
<name>A0A6P8CVX7_PUNGR</name>
<dbReference type="PANTHER" id="PTHR45631:SF186">
    <property type="entry name" value="MALECTIN-LIKE DOMAIN-CONTAINING PROTEIN"/>
    <property type="match status" value="1"/>
</dbReference>
<comment type="subcellular location">
    <subcellularLocation>
        <location evidence="1">Membrane</location>
        <topology evidence="1">Single-pass membrane protein</topology>
    </subcellularLocation>
</comment>
<organism evidence="9 10">
    <name type="scientific">Punica granatum</name>
    <name type="common">Pomegranate</name>
    <dbReference type="NCBI Taxonomy" id="22663"/>
    <lineage>
        <taxon>Eukaryota</taxon>
        <taxon>Viridiplantae</taxon>
        <taxon>Streptophyta</taxon>
        <taxon>Embryophyta</taxon>
        <taxon>Tracheophyta</taxon>
        <taxon>Spermatophyta</taxon>
        <taxon>Magnoliopsida</taxon>
        <taxon>eudicotyledons</taxon>
        <taxon>Gunneridae</taxon>
        <taxon>Pentapetalae</taxon>
        <taxon>rosids</taxon>
        <taxon>malvids</taxon>
        <taxon>Myrtales</taxon>
        <taxon>Lythraceae</taxon>
        <taxon>Punica</taxon>
    </lineage>
</organism>
<evidence type="ECO:0000313" key="9">
    <source>
        <dbReference type="Proteomes" id="UP000515151"/>
    </source>
</evidence>
<feature type="chain" id="PRO_5028070872" evidence="7">
    <location>
        <begin position="19"/>
        <end position="449"/>
    </location>
</feature>
<dbReference type="RefSeq" id="XP_031388200.1">
    <property type="nucleotide sequence ID" value="XM_031532340.1"/>
</dbReference>
<proteinExistence type="predicted"/>
<feature type="region of interest" description="Disordered" evidence="6">
    <location>
        <begin position="409"/>
        <end position="429"/>
    </location>
</feature>
<evidence type="ECO:0000256" key="7">
    <source>
        <dbReference type="SAM" id="SignalP"/>
    </source>
</evidence>
<keyword evidence="2" id="KW-0812">Transmembrane</keyword>
<evidence type="ECO:0000259" key="8">
    <source>
        <dbReference type="Pfam" id="PF12819"/>
    </source>
</evidence>
<dbReference type="AlphaFoldDB" id="A0A6P8CVX7"/>
<keyword evidence="5" id="KW-0472">Membrane</keyword>
<dbReference type="PANTHER" id="PTHR45631">
    <property type="entry name" value="OS07G0107800 PROTEIN-RELATED"/>
    <property type="match status" value="1"/>
</dbReference>
<evidence type="ECO:0000256" key="1">
    <source>
        <dbReference type="ARBA" id="ARBA00004167"/>
    </source>
</evidence>